<name>A0A8J6KQL5_MICOH</name>
<dbReference type="InterPro" id="IPR051093">
    <property type="entry name" value="Neuroligin/BSAL"/>
</dbReference>
<dbReference type="AlphaFoldDB" id="A0A8J6KQL5"/>
<feature type="domain" description="Carboxylesterase type B" evidence="15">
    <location>
        <begin position="27"/>
        <end position="454"/>
    </location>
</feature>
<feature type="transmembrane region" description="Helical" evidence="14">
    <location>
        <begin position="524"/>
        <end position="547"/>
    </location>
</feature>
<dbReference type="PANTHER" id="PTHR43903">
    <property type="entry name" value="NEUROLIGIN"/>
    <property type="match status" value="1"/>
</dbReference>
<dbReference type="EMBL" id="JAATJU010023526">
    <property type="protein sequence ID" value="KAH0507520.1"/>
    <property type="molecule type" value="Genomic_DNA"/>
</dbReference>
<evidence type="ECO:0000256" key="4">
    <source>
        <dbReference type="ARBA" id="ARBA00022692"/>
    </source>
</evidence>
<evidence type="ECO:0000256" key="2">
    <source>
        <dbReference type="ARBA" id="ARBA00005964"/>
    </source>
</evidence>
<sequence>MCCFVIYIVGGKNNSQLFVSADIRDSGGPKPVMVYIHGGSYMEGTGNLYDGSVLASYGNVIVITVNYRLGVLGFLSTGDQAAKGNYGLLDLIQALRWTSENIGFFGGDPLRITVFGSGAGGSCVKLLTLSHYSEGLFQRAIAQSGTALSSWAVSFQPAKYARMLATKVGCNVSDTVELVECLQKKPYKELVDQDVQPARYHIAFGPVIDGDVIPDDPQILMEQGEFLNYDIMLGVNQGEGLKFVENIVDSDDGISASDFDFAVSNFVDNLYGYPEGKDVLRETIKFMYTDWADRHNPETRRKTLLALFTDHQWVAPAVATADLHSNFGSPTYFYAFYHHCQTDQVPAWADAAHGDEVPYVLGIPMVGPTELFPCNFSKNDVMLSAVVMTYWTNFAKTGDPNQPVPQDTKFIHTKPNRFEEVAWTRYSQKDQLYLHIGLKPRVKEHYRANKVKLWLELVPHLHNLNDISQYTSTTTKVPSTDITLRPTRKNSTPVTSAFPTAKQEDPKQQPSPFSVDQRDYSTELSVTIAVGASLLFLNILALAALYYKKDKRRHDVHRRCSPQRTATNDLTHAPEEEIMSLQMKHTDLDHEYGHPGNYHINSSHWDQGPDSNPPPTTESDRDLVKSWHWKHPKPDFSDEDTLDVMT</sequence>
<evidence type="ECO:0000256" key="13">
    <source>
        <dbReference type="SAM" id="MobiDB-lite"/>
    </source>
</evidence>
<feature type="compositionally biased region" description="Polar residues" evidence="13">
    <location>
        <begin position="489"/>
        <end position="498"/>
    </location>
</feature>
<evidence type="ECO:0000313" key="17">
    <source>
        <dbReference type="Proteomes" id="UP000710432"/>
    </source>
</evidence>
<dbReference type="GO" id="GO:0071709">
    <property type="term" value="P:membrane assembly"/>
    <property type="evidence" value="ECO:0007669"/>
    <property type="project" value="UniProtKB-ARBA"/>
</dbReference>
<keyword evidence="4 14" id="KW-0812">Transmembrane</keyword>
<protein>
    <submittedName>
        <fullName evidence="16">Neuroligin-1</fullName>
    </submittedName>
</protein>
<dbReference type="Gene3D" id="3.40.50.1820">
    <property type="entry name" value="alpha/beta hydrolase"/>
    <property type="match status" value="1"/>
</dbReference>
<keyword evidence="5" id="KW-0732">Signal</keyword>
<dbReference type="GO" id="GO:0031644">
    <property type="term" value="P:regulation of nervous system process"/>
    <property type="evidence" value="ECO:0007669"/>
    <property type="project" value="UniProtKB-ARBA"/>
</dbReference>
<organism evidence="16 17">
    <name type="scientific">Microtus ochrogaster</name>
    <name type="common">Prairie vole</name>
    <dbReference type="NCBI Taxonomy" id="79684"/>
    <lineage>
        <taxon>Eukaryota</taxon>
        <taxon>Metazoa</taxon>
        <taxon>Chordata</taxon>
        <taxon>Craniata</taxon>
        <taxon>Vertebrata</taxon>
        <taxon>Euteleostomi</taxon>
        <taxon>Mammalia</taxon>
        <taxon>Eutheria</taxon>
        <taxon>Euarchontoglires</taxon>
        <taxon>Glires</taxon>
        <taxon>Rodentia</taxon>
        <taxon>Myomorpha</taxon>
        <taxon>Muroidea</taxon>
        <taxon>Cricetidae</taxon>
        <taxon>Arvicolinae</taxon>
        <taxon>Microtus</taxon>
    </lineage>
</organism>
<dbReference type="GO" id="GO:0051240">
    <property type="term" value="P:positive regulation of multicellular organismal process"/>
    <property type="evidence" value="ECO:0007669"/>
    <property type="project" value="UniProtKB-ARBA"/>
</dbReference>
<evidence type="ECO:0000259" key="15">
    <source>
        <dbReference type="Pfam" id="PF00135"/>
    </source>
</evidence>
<evidence type="ECO:0000256" key="12">
    <source>
        <dbReference type="ARBA" id="ARBA00034103"/>
    </source>
</evidence>
<evidence type="ECO:0000256" key="8">
    <source>
        <dbReference type="ARBA" id="ARBA00023018"/>
    </source>
</evidence>
<evidence type="ECO:0000256" key="1">
    <source>
        <dbReference type="ARBA" id="ARBA00004251"/>
    </source>
</evidence>
<evidence type="ECO:0000256" key="6">
    <source>
        <dbReference type="ARBA" id="ARBA00022889"/>
    </source>
</evidence>
<keyword evidence="8" id="KW-0770">Synapse</keyword>
<keyword evidence="7 14" id="KW-1133">Transmembrane helix</keyword>
<comment type="caution">
    <text evidence="16">The sequence shown here is derived from an EMBL/GenBank/DDBJ whole genome shotgun (WGS) entry which is preliminary data.</text>
</comment>
<dbReference type="GO" id="GO:0005886">
    <property type="term" value="C:plasma membrane"/>
    <property type="evidence" value="ECO:0007669"/>
    <property type="project" value="UniProtKB-SubCell"/>
</dbReference>
<dbReference type="FunFam" id="3.40.50.1820:FF:000001">
    <property type="entry name" value="Neuroligin 3 isoform"/>
    <property type="match status" value="1"/>
</dbReference>
<accession>A0A8J6KQL5</accession>
<dbReference type="GO" id="GO:0042043">
    <property type="term" value="F:neurexin family protein binding"/>
    <property type="evidence" value="ECO:0007669"/>
    <property type="project" value="InterPro"/>
</dbReference>
<keyword evidence="10" id="KW-1015">Disulfide bond</keyword>
<reference evidence="16" key="1">
    <citation type="submission" date="2020-03" db="EMBL/GenBank/DDBJ databases">
        <title>Studies in the Genomics of Life Span.</title>
        <authorList>
            <person name="Glass D."/>
        </authorList>
    </citation>
    <scope>NUCLEOTIDE SEQUENCE</scope>
    <source>
        <strain evidence="16">LTLLF</strain>
        <tissue evidence="16">Muscle</tissue>
    </source>
</reference>
<dbReference type="InterPro" id="IPR002018">
    <property type="entry name" value="CarbesteraseB"/>
</dbReference>
<feature type="region of interest" description="Disordered" evidence="13">
    <location>
        <begin position="588"/>
        <end position="625"/>
    </location>
</feature>
<proteinExistence type="inferred from homology"/>
<evidence type="ECO:0000313" key="16">
    <source>
        <dbReference type="EMBL" id="KAH0507520.1"/>
    </source>
</evidence>
<comment type="subcellular location">
    <subcellularLocation>
        <location evidence="1">Cell membrane</location>
        <topology evidence="1">Single-pass type I membrane protein</topology>
    </subcellularLocation>
    <subcellularLocation>
        <location evidence="12">Synapse</location>
    </subcellularLocation>
</comment>
<dbReference type="InterPro" id="IPR029058">
    <property type="entry name" value="AB_hydrolase_fold"/>
</dbReference>
<dbReference type="GO" id="GO:0007155">
    <property type="term" value="P:cell adhesion"/>
    <property type="evidence" value="ECO:0007669"/>
    <property type="project" value="UniProtKB-KW"/>
</dbReference>
<gene>
    <name evidence="16" type="ORF">LTLLF_168205</name>
</gene>
<comment type="similarity">
    <text evidence="2">Belongs to the type-B carboxylesterase/lipase family.</text>
</comment>
<keyword evidence="3" id="KW-1003">Cell membrane</keyword>
<evidence type="ECO:0000256" key="11">
    <source>
        <dbReference type="ARBA" id="ARBA00023180"/>
    </source>
</evidence>
<dbReference type="PRINTS" id="PR01090">
    <property type="entry name" value="NEUROLIGIN"/>
</dbReference>
<keyword evidence="9 14" id="KW-0472">Membrane</keyword>
<dbReference type="GO" id="GO:0045202">
    <property type="term" value="C:synapse"/>
    <property type="evidence" value="ECO:0007669"/>
    <property type="project" value="UniProtKB-SubCell"/>
</dbReference>
<dbReference type="GO" id="GO:0009966">
    <property type="term" value="P:regulation of signal transduction"/>
    <property type="evidence" value="ECO:0007669"/>
    <property type="project" value="UniProtKB-ARBA"/>
</dbReference>
<evidence type="ECO:0000256" key="9">
    <source>
        <dbReference type="ARBA" id="ARBA00023136"/>
    </source>
</evidence>
<dbReference type="Pfam" id="PF00135">
    <property type="entry name" value="COesterase"/>
    <property type="match status" value="1"/>
</dbReference>
<evidence type="ECO:0000256" key="14">
    <source>
        <dbReference type="SAM" id="Phobius"/>
    </source>
</evidence>
<dbReference type="InterPro" id="IPR000460">
    <property type="entry name" value="Nlgn"/>
</dbReference>
<dbReference type="SUPFAM" id="SSF53474">
    <property type="entry name" value="alpha/beta-Hydrolases"/>
    <property type="match status" value="1"/>
</dbReference>
<feature type="region of interest" description="Disordered" evidence="13">
    <location>
        <begin position="475"/>
        <end position="516"/>
    </location>
</feature>
<dbReference type="GO" id="GO:0042391">
    <property type="term" value="P:regulation of membrane potential"/>
    <property type="evidence" value="ECO:0007669"/>
    <property type="project" value="UniProtKB-ARBA"/>
</dbReference>
<evidence type="ECO:0000256" key="3">
    <source>
        <dbReference type="ARBA" id="ARBA00022475"/>
    </source>
</evidence>
<dbReference type="Proteomes" id="UP000710432">
    <property type="component" value="Unassembled WGS sequence"/>
</dbReference>
<dbReference type="GO" id="GO:0007399">
    <property type="term" value="P:nervous system development"/>
    <property type="evidence" value="ECO:0007669"/>
    <property type="project" value="UniProtKB-ARBA"/>
</dbReference>
<evidence type="ECO:0000256" key="10">
    <source>
        <dbReference type="ARBA" id="ARBA00023157"/>
    </source>
</evidence>
<evidence type="ECO:0000256" key="5">
    <source>
        <dbReference type="ARBA" id="ARBA00022729"/>
    </source>
</evidence>
<evidence type="ECO:0000256" key="7">
    <source>
        <dbReference type="ARBA" id="ARBA00022989"/>
    </source>
</evidence>
<keyword evidence="11" id="KW-0325">Glycoprotein</keyword>
<keyword evidence="6" id="KW-0130">Cell adhesion</keyword>